<evidence type="ECO:0000313" key="3">
    <source>
        <dbReference type="Proteomes" id="UP000762676"/>
    </source>
</evidence>
<dbReference type="EMBL" id="BMAT01005202">
    <property type="protein sequence ID" value="GFR89062.1"/>
    <property type="molecule type" value="Genomic_DNA"/>
</dbReference>
<dbReference type="Proteomes" id="UP000762676">
    <property type="component" value="Unassembled WGS sequence"/>
</dbReference>
<evidence type="ECO:0000313" key="2">
    <source>
        <dbReference type="EMBL" id="GFR89062.1"/>
    </source>
</evidence>
<organism evidence="2 3">
    <name type="scientific">Elysia marginata</name>
    <dbReference type="NCBI Taxonomy" id="1093978"/>
    <lineage>
        <taxon>Eukaryota</taxon>
        <taxon>Metazoa</taxon>
        <taxon>Spiralia</taxon>
        <taxon>Lophotrochozoa</taxon>
        <taxon>Mollusca</taxon>
        <taxon>Gastropoda</taxon>
        <taxon>Heterobranchia</taxon>
        <taxon>Euthyneura</taxon>
        <taxon>Panpulmonata</taxon>
        <taxon>Sacoglossa</taxon>
        <taxon>Placobranchoidea</taxon>
        <taxon>Plakobranchidae</taxon>
        <taxon>Elysia</taxon>
    </lineage>
</organism>
<keyword evidence="3" id="KW-1185">Reference proteome</keyword>
<gene>
    <name evidence="2" type="ORF">ElyMa_002533600</name>
</gene>
<reference evidence="2 3" key="1">
    <citation type="journal article" date="2021" name="Elife">
        <title>Chloroplast acquisition without the gene transfer in kleptoplastic sea slugs, Plakobranchus ocellatus.</title>
        <authorList>
            <person name="Maeda T."/>
            <person name="Takahashi S."/>
            <person name="Yoshida T."/>
            <person name="Shimamura S."/>
            <person name="Takaki Y."/>
            <person name="Nagai Y."/>
            <person name="Toyoda A."/>
            <person name="Suzuki Y."/>
            <person name="Arimoto A."/>
            <person name="Ishii H."/>
            <person name="Satoh N."/>
            <person name="Nishiyama T."/>
            <person name="Hasebe M."/>
            <person name="Maruyama T."/>
            <person name="Minagawa J."/>
            <person name="Obokata J."/>
            <person name="Shigenobu S."/>
        </authorList>
    </citation>
    <scope>NUCLEOTIDE SEQUENCE [LARGE SCALE GENOMIC DNA]</scope>
</reference>
<accession>A0AAV4GTK1</accession>
<comment type="caution">
    <text evidence="2">The sequence shown here is derived from an EMBL/GenBank/DDBJ whole genome shotgun (WGS) entry which is preliminary data.</text>
</comment>
<name>A0AAV4GTK1_9GAST</name>
<protein>
    <recommendedName>
        <fullName evidence="4">SUEL-type lectin domain-containing protein</fullName>
    </recommendedName>
</protein>
<sequence length="139" mass="15130">MADLSGRRVFIAIFTFVALLAIAYYVFFSNKYDRKSGSFESNTVLDGNSLLFSCTGEAVPKVTKATYGPLKPTPQCTAVDVTNAMQTWAKSSAPGKAFYVGPHMFPTAPQCPGSTRTLSFSYTCVPPKILTRIVPRKEA</sequence>
<dbReference type="AlphaFoldDB" id="A0AAV4GTK1"/>
<evidence type="ECO:0000256" key="1">
    <source>
        <dbReference type="SAM" id="Phobius"/>
    </source>
</evidence>
<proteinExistence type="predicted"/>
<keyword evidence="1" id="KW-1133">Transmembrane helix</keyword>
<evidence type="ECO:0008006" key="4">
    <source>
        <dbReference type="Google" id="ProtNLM"/>
    </source>
</evidence>
<keyword evidence="1" id="KW-0812">Transmembrane</keyword>
<feature type="transmembrane region" description="Helical" evidence="1">
    <location>
        <begin position="6"/>
        <end position="27"/>
    </location>
</feature>
<keyword evidence="1" id="KW-0472">Membrane</keyword>